<organism evidence="2 3">
    <name type="scientific">Rhizobium tropici</name>
    <dbReference type="NCBI Taxonomy" id="398"/>
    <lineage>
        <taxon>Bacteria</taxon>
        <taxon>Pseudomonadati</taxon>
        <taxon>Pseudomonadota</taxon>
        <taxon>Alphaproteobacteria</taxon>
        <taxon>Hyphomicrobiales</taxon>
        <taxon>Rhizobiaceae</taxon>
        <taxon>Rhizobium/Agrobacterium group</taxon>
        <taxon>Rhizobium</taxon>
    </lineage>
</organism>
<dbReference type="InterPro" id="IPR010982">
    <property type="entry name" value="Lambda_DNA-bd_dom_sf"/>
</dbReference>
<protein>
    <submittedName>
        <fullName evidence="2">Transcriptional regulator</fullName>
    </submittedName>
</protein>
<name>A0A5B0WAT1_RHITR</name>
<gene>
    <name evidence="2" type="ORF">FP026_07705</name>
</gene>
<sequence>MNGITGAQIRAARALLRWSAEDLAKAASIGVTTIRRSESEDGQPSITAANLKLIRITFENAGIEFIPENGGGVGVRFKKPVA</sequence>
<dbReference type="CDD" id="cd00093">
    <property type="entry name" value="HTH_XRE"/>
    <property type="match status" value="1"/>
</dbReference>
<dbReference type="InterPro" id="IPR001387">
    <property type="entry name" value="Cro/C1-type_HTH"/>
</dbReference>
<dbReference type="EMBL" id="VNIP01000004">
    <property type="protein sequence ID" value="KAA1183993.1"/>
    <property type="molecule type" value="Genomic_DNA"/>
</dbReference>
<dbReference type="Proteomes" id="UP000323608">
    <property type="component" value="Unassembled WGS sequence"/>
</dbReference>
<evidence type="ECO:0000313" key="2">
    <source>
        <dbReference type="EMBL" id="KAA1183993.1"/>
    </source>
</evidence>
<evidence type="ECO:0000259" key="1">
    <source>
        <dbReference type="Pfam" id="PF01381"/>
    </source>
</evidence>
<reference evidence="2 3" key="1">
    <citation type="submission" date="2019-07" db="EMBL/GenBank/DDBJ databases">
        <title>The Draft Genome Sequence of Rhizobium tropici SARCC-755 Associated with Superior Nodulation on Pigeonpea (Cajanus cajan (L.) Millsp.).</title>
        <authorList>
            <person name="Bopape F.L."/>
            <person name="Hassen A.I."/>
            <person name="Swanevelder Z.H."/>
            <person name="Gwata E.T."/>
        </authorList>
    </citation>
    <scope>NUCLEOTIDE SEQUENCE [LARGE SCALE GENOMIC DNA]</scope>
    <source>
        <strain evidence="2 3">SARCC-755</strain>
    </source>
</reference>
<dbReference type="SUPFAM" id="SSF47413">
    <property type="entry name" value="lambda repressor-like DNA-binding domains"/>
    <property type="match status" value="1"/>
</dbReference>
<dbReference type="OrthoDB" id="9796370at2"/>
<proteinExistence type="predicted"/>
<dbReference type="Pfam" id="PF01381">
    <property type="entry name" value="HTH_3"/>
    <property type="match status" value="1"/>
</dbReference>
<accession>A0A5B0WAT1</accession>
<comment type="caution">
    <text evidence="2">The sequence shown here is derived from an EMBL/GenBank/DDBJ whole genome shotgun (WGS) entry which is preliminary data.</text>
</comment>
<evidence type="ECO:0000313" key="3">
    <source>
        <dbReference type="Proteomes" id="UP000323608"/>
    </source>
</evidence>
<dbReference type="Gene3D" id="1.10.260.40">
    <property type="entry name" value="lambda repressor-like DNA-binding domains"/>
    <property type="match status" value="1"/>
</dbReference>
<feature type="domain" description="HTH cro/C1-type" evidence="1">
    <location>
        <begin position="9"/>
        <end position="47"/>
    </location>
</feature>
<dbReference type="GO" id="GO:0003677">
    <property type="term" value="F:DNA binding"/>
    <property type="evidence" value="ECO:0007669"/>
    <property type="project" value="InterPro"/>
</dbReference>
<dbReference type="RefSeq" id="WP_149634120.1">
    <property type="nucleotide sequence ID" value="NZ_VNIP01000004.1"/>
</dbReference>
<dbReference type="AlphaFoldDB" id="A0A5B0WAT1"/>